<feature type="compositionally biased region" description="Polar residues" evidence="1">
    <location>
        <begin position="64"/>
        <end position="74"/>
    </location>
</feature>
<protein>
    <recommendedName>
        <fullName evidence="4">DUF2635 domain-containing protein</fullName>
    </recommendedName>
</protein>
<accession>A0A239JPC1</accession>
<dbReference type="AlphaFoldDB" id="A0A239JPC1"/>
<keyword evidence="3" id="KW-1185">Reference proteome</keyword>
<proteinExistence type="predicted"/>
<dbReference type="EMBL" id="FZOG01000009">
    <property type="protein sequence ID" value="SNT07697.1"/>
    <property type="molecule type" value="Genomic_DNA"/>
</dbReference>
<dbReference type="Proteomes" id="UP000242915">
    <property type="component" value="Unassembled WGS sequence"/>
</dbReference>
<organism evidence="2 3">
    <name type="scientific">Pseudomonas segetis</name>
    <dbReference type="NCBI Taxonomy" id="298908"/>
    <lineage>
        <taxon>Bacteria</taxon>
        <taxon>Pseudomonadati</taxon>
        <taxon>Pseudomonadota</taxon>
        <taxon>Gammaproteobacteria</taxon>
        <taxon>Pseudomonadales</taxon>
        <taxon>Pseudomonadaceae</taxon>
        <taxon>Pseudomonas</taxon>
    </lineage>
</organism>
<evidence type="ECO:0000313" key="3">
    <source>
        <dbReference type="Proteomes" id="UP000242915"/>
    </source>
</evidence>
<dbReference type="Pfam" id="PF10948">
    <property type="entry name" value="DUF2635"/>
    <property type="match status" value="1"/>
</dbReference>
<dbReference type="InterPro" id="IPR024400">
    <property type="entry name" value="DUF2635"/>
</dbReference>
<name>A0A239JPC1_9PSED</name>
<gene>
    <name evidence="2" type="ORF">SAMN05216255_4443</name>
</gene>
<sequence>MNQRTIKPAEAGLIVRRPDNAKPLAAQGESVTWSPYWQRRLADGSVVAVPKMAQETPAKEKAQAVTTAKNEGKQ</sequence>
<reference evidence="3" key="1">
    <citation type="submission" date="2017-06" db="EMBL/GenBank/DDBJ databases">
        <authorList>
            <person name="Varghese N."/>
            <person name="Submissions S."/>
        </authorList>
    </citation>
    <scope>NUCLEOTIDE SEQUENCE [LARGE SCALE GENOMIC DNA]</scope>
    <source>
        <strain evidence="3">CIP 108523</strain>
    </source>
</reference>
<evidence type="ECO:0000256" key="1">
    <source>
        <dbReference type="SAM" id="MobiDB-lite"/>
    </source>
</evidence>
<dbReference type="RefSeq" id="WP_089361330.1">
    <property type="nucleotide sequence ID" value="NZ_FZOG01000009.1"/>
</dbReference>
<evidence type="ECO:0000313" key="2">
    <source>
        <dbReference type="EMBL" id="SNT07697.1"/>
    </source>
</evidence>
<feature type="region of interest" description="Disordered" evidence="1">
    <location>
        <begin position="53"/>
        <end position="74"/>
    </location>
</feature>
<evidence type="ECO:0008006" key="4">
    <source>
        <dbReference type="Google" id="ProtNLM"/>
    </source>
</evidence>